<accession>A0A6A6DKS5</accession>
<proteinExistence type="inferred from homology"/>
<dbReference type="OrthoDB" id="10058185at2759"/>
<dbReference type="GO" id="GO:0006694">
    <property type="term" value="P:steroid biosynthetic process"/>
    <property type="evidence" value="ECO:0007669"/>
    <property type="project" value="InterPro"/>
</dbReference>
<reference evidence="4" key="1">
    <citation type="journal article" date="2020" name="Stud. Mycol.">
        <title>101 Dothideomycetes genomes: a test case for predicting lifestyles and emergence of pathogens.</title>
        <authorList>
            <person name="Haridas S."/>
            <person name="Albert R."/>
            <person name="Binder M."/>
            <person name="Bloem J."/>
            <person name="Labutti K."/>
            <person name="Salamov A."/>
            <person name="Andreopoulos B."/>
            <person name="Baker S."/>
            <person name="Barry K."/>
            <person name="Bills G."/>
            <person name="Bluhm B."/>
            <person name="Cannon C."/>
            <person name="Castanera R."/>
            <person name="Culley D."/>
            <person name="Daum C."/>
            <person name="Ezra D."/>
            <person name="Gonzalez J."/>
            <person name="Henrissat B."/>
            <person name="Kuo A."/>
            <person name="Liang C."/>
            <person name="Lipzen A."/>
            <person name="Lutzoni F."/>
            <person name="Magnuson J."/>
            <person name="Mondo S."/>
            <person name="Nolan M."/>
            <person name="Ohm R."/>
            <person name="Pangilinan J."/>
            <person name="Park H.-J."/>
            <person name="Ramirez L."/>
            <person name="Alfaro M."/>
            <person name="Sun H."/>
            <person name="Tritt A."/>
            <person name="Yoshinaga Y."/>
            <person name="Zwiers L.-H."/>
            <person name="Turgeon B."/>
            <person name="Goodwin S."/>
            <person name="Spatafora J."/>
            <person name="Crous P."/>
            <person name="Grigoriev I."/>
        </authorList>
    </citation>
    <scope>NUCLEOTIDE SEQUENCE</scope>
    <source>
        <strain evidence="4">CBS 207.26</strain>
    </source>
</reference>
<evidence type="ECO:0000256" key="1">
    <source>
        <dbReference type="ARBA" id="ARBA00009219"/>
    </source>
</evidence>
<dbReference type="PANTHER" id="PTHR43245:SF51">
    <property type="entry name" value="SHORT CHAIN DEHYDROGENASE_REDUCTASE FAMILY 42E, MEMBER 2"/>
    <property type="match status" value="1"/>
</dbReference>
<dbReference type="Gene3D" id="3.40.50.720">
    <property type="entry name" value="NAD(P)-binding Rossmann-like Domain"/>
    <property type="match status" value="1"/>
</dbReference>
<protein>
    <submittedName>
        <fullName evidence="4">NAD(P)-binding protein</fullName>
    </submittedName>
</protein>
<dbReference type="SUPFAM" id="SSF51735">
    <property type="entry name" value="NAD(P)-binding Rossmann-fold domains"/>
    <property type="match status" value="1"/>
</dbReference>
<keyword evidence="5" id="KW-1185">Reference proteome</keyword>
<name>A0A6A6DKS5_9PEZI</name>
<evidence type="ECO:0000256" key="2">
    <source>
        <dbReference type="ARBA" id="ARBA00023002"/>
    </source>
</evidence>
<feature type="domain" description="3-beta hydroxysteroid dehydrogenase/isomerase" evidence="3">
    <location>
        <begin position="16"/>
        <end position="265"/>
    </location>
</feature>
<comment type="similarity">
    <text evidence="1">Belongs to the 3-beta-HSD family.</text>
</comment>
<dbReference type="EMBL" id="ML994677">
    <property type="protein sequence ID" value="KAF2178176.1"/>
    <property type="molecule type" value="Genomic_DNA"/>
</dbReference>
<evidence type="ECO:0000313" key="4">
    <source>
        <dbReference type="EMBL" id="KAF2178176.1"/>
    </source>
</evidence>
<evidence type="ECO:0000259" key="3">
    <source>
        <dbReference type="Pfam" id="PF01073"/>
    </source>
</evidence>
<dbReference type="InterPro" id="IPR002225">
    <property type="entry name" value="3Beta_OHSteriod_DH/Estase"/>
</dbReference>
<evidence type="ECO:0000313" key="5">
    <source>
        <dbReference type="Proteomes" id="UP000800200"/>
    </source>
</evidence>
<dbReference type="GO" id="GO:0016616">
    <property type="term" value="F:oxidoreductase activity, acting on the CH-OH group of donors, NAD or NADP as acceptor"/>
    <property type="evidence" value="ECO:0007669"/>
    <property type="project" value="InterPro"/>
</dbReference>
<sequence length="339" mass="36934">MANSVSPTNTILTSALVIGGCGFLGSHIVEQLLHDAAVSVAVVSRKPRPKGNDLRVSYHAADITDEAQILALFDKIKPHVVIHTASPHYTDSAAALLRTNVEGTKVLLKSAKACLQTCAFVYTSSDSAVVQTQFPLAEEKAELYNEIRFANPYGKSKAIANALVLAANSSNLHLPAIYGENDNNFIPQLLSSVRKKEHKMQVSQNKKLFGFIYVQKAAEAHVLTAGALLRQEPTANVAGEAFFITDGKPQPFFDFSRKCYAAAGHPVAPEEVTTILLSLMQVFASAGECAYKVFTLGYKQPQLRRDSIDHLDIREVGYEPVADQDEAIKRSMEWAMASL</sequence>
<keyword evidence="2" id="KW-0560">Oxidoreductase</keyword>
<dbReference type="PANTHER" id="PTHR43245">
    <property type="entry name" value="BIFUNCTIONAL POLYMYXIN RESISTANCE PROTEIN ARNA"/>
    <property type="match status" value="1"/>
</dbReference>
<dbReference type="AlphaFoldDB" id="A0A6A6DKS5"/>
<dbReference type="InterPro" id="IPR036291">
    <property type="entry name" value="NAD(P)-bd_dom_sf"/>
</dbReference>
<dbReference type="Proteomes" id="UP000800200">
    <property type="component" value="Unassembled WGS sequence"/>
</dbReference>
<organism evidence="4 5">
    <name type="scientific">Zopfia rhizophila CBS 207.26</name>
    <dbReference type="NCBI Taxonomy" id="1314779"/>
    <lineage>
        <taxon>Eukaryota</taxon>
        <taxon>Fungi</taxon>
        <taxon>Dikarya</taxon>
        <taxon>Ascomycota</taxon>
        <taxon>Pezizomycotina</taxon>
        <taxon>Dothideomycetes</taxon>
        <taxon>Dothideomycetes incertae sedis</taxon>
        <taxon>Zopfiaceae</taxon>
        <taxon>Zopfia</taxon>
    </lineage>
</organism>
<dbReference type="Pfam" id="PF01073">
    <property type="entry name" value="3Beta_HSD"/>
    <property type="match status" value="1"/>
</dbReference>
<gene>
    <name evidence="4" type="ORF">K469DRAFT_742201</name>
</gene>
<dbReference type="InterPro" id="IPR050177">
    <property type="entry name" value="Lipid_A_modif_metabolic_enz"/>
</dbReference>